<dbReference type="AlphaFoldDB" id="A0A8X7QNF4"/>
<dbReference type="Proteomes" id="UP000886595">
    <property type="component" value="Unassembled WGS sequence"/>
</dbReference>
<organism evidence="1 2">
    <name type="scientific">Brassica carinata</name>
    <name type="common">Ethiopian mustard</name>
    <name type="synonym">Abyssinian cabbage</name>
    <dbReference type="NCBI Taxonomy" id="52824"/>
    <lineage>
        <taxon>Eukaryota</taxon>
        <taxon>Viridiplantae</taxon>
        <taxon>Streptophyta</taxon>
        <taxon>Embryophyta</taxon>
        <taxon>Tracheophyta</taxon>
        <taxon>Spermatophyta</taxon>
        <taxon>Magnoliopsida</taxon>
        <taxon>eudicotyledons</taxon>
        <taxon>Gunneridae</taxon>
        <taxon>Pentapetalae</taxon>
        <taxon>rosids</taxon>
        <taxon>malvids</taxon>
        <taxon>Brassicales</taxon>
        <taxon>Brassicaceae</taxon>
        <taxon>Brassiceae</taxon>
        <taxon>Brassica</taxon>
    </lineage>
</organism>
<evidence type="ECO:0000313" key="2">
    <source>
        <dbReference type="Proteomes" id="UP000886595"/>
    </source>
</evidence>
<reference evidence="1 2" key="1">
    <citation type="submission" date="2020-02" db="EMBL/GenBank/DDBJ databases">
        <authorList>
            <person name="Ma Q."/>
            <person name="Huang Y."/>
            <person name="Song X."/>
            <person name="Pei D."/>
        </authorList>
    </citation>
    <scope>NUCLEOTIDE SEQUENCE [LARGE SCALE GENOMIC DNA]</scope>
    <source>
        <strain evidence="1">Sxm20200214</strain>
        <tissue evidence="1">Leaf</tissue>
    </source>
</reference>
<comment type="caution">
    <text evidence="1">The sequence shown here is derived from an EMBL/GenBank/DDBJ whole genome shotgun (WGS) entry which is preliminary data.</text>
</comment>
<dbReference type="EMBL" id="JAAMPC010000012">
    <property type="protein sequence ID" value="KAG2273650.1"/>
    <property type="molecule type" value="Genomic_DNA"/>
</dbReference>
<evidence type="ECO:0000313" key="1">
    <source>
        <dbReference type="EMBL" id="KAG2273650.1"/>
    </source>
</evidence>
<accession>A0A8X7QNF4</accession>
<proteinExistence type="predicted"/>
<keyword evidence="2" id="KW-1185">Reference proteome</keyword>
<name>A0A8X7QNF4_BRACI</name>
<sequence>MGGSPRMRVGARGLWPSRESIVSGLKGGRLCCFGGRSQGFLTFCSSLRGPYSVVSVAAAPISVRRFSAKTGVWWPSCLWPPHSTLGLRSHPSITEVCLSSCGGVA</sequence>
<protein>
    <submittedName>
        <fullName evidence="1">Uncharacterized protein</fullName>
    </submittedName>
</protein>
<gene>
    <name evidence="1" type="ORF">Bca52824_056205</name>
</gene>